<dbReference type="GO" id="GO:0005524">
    <property type="term" value="F:ATP binding"/>
    <property type="evidence" value="ECO:0007669"/>
    <property type="project" value="UniProtKB-KW"/>
</dbReference>
<dbReference type="RefSeq" id="WP_355666657.1">
    <property type="nucleotide sequence ID" value="NZ_JBEXRX010000090.1"/>
</dbReference>
<dbReference type="PROSITE" id="PS00211">
    <property type="entry name" value="ABC_TRANSPORTER_1"/>
    <property type="match status" value="1"/>
</dbReference>
<accession>A0ABV2VQG2</accession>
<feature type="domain" description="ABC transporter" evidence="9">
    <location>
        <begin position="410"/>
        <end position="644"/>
    </location>
</feature>
<dbReference type="InterPro" id="IPR027417">
    <property type="entry name" value="P-loop_NTPase"/>
</dbReference>
<dbReference type="PANTHER" id="PTHR43394">
    <property type="entry name" value="ATP-DEPENDENT PERMEASE MDL1, MITOCHONDRIAL"/>
    <property type="match status" value="1"/>
</dbReference>
<evidence type="ECO:0000256" key="6">
    <source>
        <dbReference type="ARBA" id="ARBA00023136"/>
    </source>
</evidence>
<feature type="transmembrane region" description="Helical" evidence="8">
    <location>
        <begin position="233"/>
        <end position="250"/>
    </location>
</feature>
<name>A0ABV2VQG2_9ACTN</name>
<dbReference type="PROSITE" id="PS50929">
    <property type="entry name" value="ABC_TM1F"/>
    <property type="match status" value="1"/>
</dbReference>
<evidence type="ECO:0000313" key="11">
    <source>
        <dbReference type="EMBL" id="MEU0155026.1"/>
    </source>
</evidence>
<feature type="transmembrane region" description="Helical" evidence="8">
    <location>
        <begin position="88"/>
        <end position="113"/>
    </location>
</feature>
<evidence type="ECO:0000256" key="1">
    <source>
        <dbReference type="ARBA" id="ARBA00004651"/>
    </source>
</evidence>
<dbReference type="SUPFAM" id="SSF52540">
    <property type="entry name" value="P-loop containing nucleoside triphosphate hydrolases"/>
    <property type="match status" value="1"/>
</dbReference>
<dbReference type="PROSITE" id="PS50893">
    <property type="entry name" value="ABC_TRANSPORTER_2"/>
    <property type="match status" value="1"/>
</dbReference>
<keyword evidence="12" id="KW-1185">Reference proteome</keyword>
<dbReference type="InterPro" id="IPR017871">
    <property type="entry name" value="ABC_transporter-like_CS"/>
</dbReference>
<dbReference type="Gene3D" id="3.40.50.300">
    <property type="entry name" value="P-loop containing nucleotide triphosphate hydrolases"/>
    <property type="match status" value="1"/>
</dbReference>
<dbReference type="Proteomes" id="UP001550348">
    <property type="component" value="Unassembled WGS sequence"/>
</dbReference>
<evidence type="ECO:0000256" key="4">
    <source>
        <dbReference type="ARBA" id="ARBA00022840"/>
    </source>
</evidence>
<feature type="transmembrane region" description="Helical" evidence="8">
    <location>
        <begin position="312"/>
        <end position="333"/>
    </location>
</feature>
<feature type="compositionally biased region" description="Basic and acidic residues" evidence="7">
    <location>
        <begin position="31"/>
        <end position="60"/>
    </location>
</feature>
<dbReference type="InterPro" id="IPR036640">
    <property type="entry name" value="ABC1_TM_sf"/>
</dbReference>
<evidence type="ECO:0000259" key="9">
    <source>
        <dbReference type="PROSITE" id="PS50893"/>
    </source>
</evidence>
<evidence type="ECO:0000259" key="10">
    <source>
        <dbReference type="PROSITE" id="PS50929"/>
    </source>
</evidence>
<feature type="compositionally biased region" description="Basic and acidic residues" evidence="7">
    <location>
        <begin position="11"/>
        <end position="24"/>
    </location>
</feature>
<keyword evidence="6 8" id="KW-0472">Membrane</keyword>
<keyword evidence="3" id="KW-0547">Nucleotide-binding</keyword>
<evidence type="ECO:0000256" key="5">
    <source>
        <dbReference type="ARBA" id="ARBA00022989"/>
    </source>
</evidence>
<comment type="subcellular location">
    <subcellularLocation>
        <location evidence="1">Cell membrane</location>
        <topology evidence="1">Multi-pass membrane protein</topology>
    </subcellularLocation>
</comment>
<evidence type="ECO:0000256" key="3">
    <source>
        <dbReference type="ARBA" id="ARBA00022741"/>
    </source>
</evidence>
<dbReference type="InterPro" id="IPR039421">
    <property type="entry name" value="Type_1_exporter"/>
</dbReference>
<keyword evidence="2 8" id="KW-0812">Transmembrane</keyword>
<dbReference type="Gene3D" id="1.20.1560.10">
    <property type="entry name" value="ABC transporter type 1, transmembrane domain"/>
    <property type="match status" value="1"/>
</dbReference>
<dbReference type="SMART" id="SM00382">
    <property type="entry name" value="AAA"/>
    <property type="match status" value="1"/>
</dbReference>
<dbReference type="CDD" id="cd18546">
    <property type="entry name" value="ABC_6TM_Rv0194_D2_like"/>
    <property type="match status" value="1"/>
</dbReference>
<comment type="caution">
    <text evidence="11">The sequence shown here is derived from an EMBL/GenBank/DDBJ whole genome shotgun (WGS) entry which is preliminary data.</text>
</comment>
<dbReference type="InterPro" id="IPR003439">
    <property type="entry name" value="ABC_transporter-like_ATP-bd"/>
</dbReference>
<keyword evidence="4 11" id="KW-0067">ATP-binding</keyword>
<proteinExistence type="predicted"/>
<feature type="domain" description="ABC transmembrane type-1" evidence="10">
    <location>
        <begin position="90"/>
        <end position="374"/>
    </location>
</feature>
<feature type="transmembrane region" description="Helical" evidence="8">
    <location>
        <begin position="210"/>
        <end position="227"/>
    </location>
</feature>
<protein>
    <submittedName>
        <fullName evidence="11">ABC transporter ATP-binding protein</fullName>
    </submittedName>
</protein>
<evidence type="ECO:0000256" key="2">
    <source>
        <dbReference type="ARBA" id="ARBA00022692"/>
    </source>
</evidence>
<feature type="transmembrane region" description="Helical" evidence="8">
    <location>
        <begin position="125"/>
        <end position="145"/>
    </location>
</feature>
<keyword evidence="5 8" id="KW-1133">Transmembrane helix</keyword>
<organism evidence="11 12">
    <name type="scientific">Micromonospora fulviviridis</name>
    <dbReference type="NCBI Taxonomy" id="47860"/>
    <lineage>
        <taxon>Bacteria</taxon>
        <taxon>Bacillati</taxon>
        <taxon>Actinomycetota</taxon>
        <taxon>Actinomycetes</taxon>
        <taxon>Micromonosporales</taxon>
        <taxon>Micromonosporaceae</taxon>
        <taxon>Micromonospora</taxon>
    </lineage>
</organism>
<reference evidence="11 12" key="1">
    <citation type="submission" date="2024-06" db="EMBL/GenBank/DDBJ databases">
        <title>The Natural Products Discovery Center: Release of the First 8490 Sequenced Strains for Exploring Actinobacteria Biosynthetic Diversity.</title>
        <authorList>
            <person name="Kalkreuter E."/>
            <person name="Kautsar S.A."/>
            <person name="Yang D."/>
            <person name="Bader C.D."/>
            <person name="Teijaro C.N."/>
            <person name="Fluegel L."/>
            <person name="Davis C.M."/>
            <person name="Simpson J.R."/>
            <person name="Lauterbach L."/>
            <person name="Steele A.D."/>
            <person name="Gui C."/>
            <person name="Meng S."/>
            <person name="Li G."/>
            <person name="Viehrig K."/>
            <person name="Ye F."/>
            <person name="Su P."/>
            <person name="Kiefer A.F."/>
            <person name="Nichols A."/>
            <person name="Cepeda A.J."/>
            <person name="Yan W."/>
            <person name="Fan B."/>
            <person name="Jiang Y."/>
            <person name="Adhikari A."/>
            <person name="Zheng C.-J."/>
            <person name="Schuster L."/>
            <person name="Cowan T.M."/>
            <person name="Smanski M.J."/>
            <person name="Chevrette M.G."/>
            <person name="De Carvalho L.P.S."/>
            <person name="Shen B."/>
        </authorList>
    </citation>
    <scope>NUCLEOTIDE SEQUENCE [LARGE SCALE GENOMIC DNA]</scope>
    <source>
        <strain evidence="11 12">NPDC006286</strain>
    </source>
</reference>
<feature type="region of interest" description="Disordered" evidence="7">
    <location>
        <begin position="1"/>
        <end position="66"/>
    </location>
</feature>
<dbReference type="EMBL" id="JBEXRX010000090">
    <property type="protein sequence ID" value="MEU0155026.1"/>
    <property type="molecule type" value="Genomic_DNA"/>
</dbReference>
<dbReference type="InterPro" id="IPR003593">
    <property type="entry name" value="AAA+_ATPase"/>
</dbReference>
<gene>
    <name evidence="11" type="ORF">ABZ071_24565</name>
</gene>
<sequence>MSGPAPRVPRQRGDPGLDPSRDPGDPGLDPSRQRDGPDLDLSRWRGRATDPDADRSRAEDSSPEAVARLRARSRALLRELLRPHRARLGLAVSLLLAQNAAAMAGPYLVMLGIDRGIRPLRAGDTGPLVAVAAAFVIATGIEYATRRAFLALAARIGQAVLLDLRNRVYGHFLRLDVGFHERYTSGRMVSRLTSDLDSIAELVDGGIDKLVMAALSVLSVAGILLWLDLPLAVVTLLAFPFLFGLSRWFARASAGAYRRTREAVALVIVHFVESLRGIRAVQAYRREPRNQRIFAAVNDDYRQASLRAFRLIAVYSPGIRLIGNLTAAAVLGYGGWRVLGGRTEVGVLAAFLLYVRRFFEPMEELSQFYNSLQSATAALEKLAGVLDERPAVAEPARPVPLPAGPARGAVVFRRVHFGYRPEAPILSGLELTVQAGQTVALIGPTGAGKSTIAKLLARFHDPVSGTISLDGVDLRHLADAELRRAVVLVTQENHLFSGSVAENIRFGRPDADDDAVEAAARAIGAHGFIAALPDGYATDVHRRGGRLSAGQRQLVAFARAFLADPRVLILDEATSSLDVPTERLVQRALHSVLRDRTALVIAHRLSTVEIADRVLVLDGGRIVEDGSPAELAAAGGRYAALHRQWRDSLI</sequence>
<evidence type="ECO:0000256" key="8">
    <source>
        <dbReference type="SAM" id="Phobius"/>
    </source>
</evidence>
<dbReference type="PANTHER" id="PTHR43394:SF1">
    <property type="entry name" value="ATP-BINDING CASSETTE SUB-FAMILY B MEMBER 10, MITOCHONDRIAL"/>
    <property type="match status" value="1"/>
</dbReference>
<dbReference type="InterPro" id="IPR011527">
    <property type="entry name" value="ABC1_TM_dom"/>
</dbReference>
<dbReference type="SUPFAM" id="SSF90123">
    <property type="entry name" value="ABC transporter transmembrane region"/>
    <property type="match status" value="1"/>
</dbReference>
<dbReference type="Pfam" id="PF00005">
    <property type="entry name" value="ABC_tran"/>
    <property type="match status" value="1"/>
</dbReference>
<evidence type="ECO:0000313" key="12">
    <source>
        <dbReference type="Proteomes" id="UP001550348"/>
    </source>
</evidence>
<dbReference type="Pfam" id="PF00664">
    <property type="entry name" value="ABC_membrane"/>
    <property type="match status" value="1"/>
</dbReference>
<evidence type="ECO:0000256" key="7">
    <source>
        <dbReference type="SAM" id="MobiDB-lite"/>
    </source>
</evidence>